<dbReference type="InterPro" id="IPR036388">
    <property type="entry name" value="WH-like_DNA-bd_sf"/>
</dbReference>
<keyword evidence="5" id="KW-1185">Reference proteome</keyword>
<reference evidence="4 5" key="1">
    <citation type="submission" date="2020-07" db="EMBL/GenBank/DDBJ databases">
        <title>Characterization and genome sequencing of isolate MD1, a novel member within the family Lachnospiraceae.</title>
        <authorList>
            <person name="Rettenmaier R."/>
            <person name="Di Bello L."/>
            <person name="Zinser C."/>
            <person name="Scheitz K."/>
            <person name="Liebl W."/>
            <person name="Zverlov V."/>
        </authorList>
    </citation>
    <scope>NUCLEOTIDE SEQUENCE [LARGE SCALE GENOMIC DNA]</scope>
    <source>
        <strain evidence="4 5">MD1</strain>
    </source>
</reference>
<dbReference type="CDD" id="cd24077">
    <property type="entry name" value="ASKHA_ATPase_ROK_SaXylR-like"/>
    <property type="match status" value="1"/>
</dbReference>
<dbReference type="Proteomes" id="UP000574276">
    <property type="component" value="Unassembled WGS sequence"/>
</dbReference>
<name>A0A839JXV2_9FIRM</name>
<organism evidence="4 5">
    <name type="scientific">Variimorphobacter saccharofermentans</name>
    <dbReference type="NCBI Taxonomy" id="2755051"/>
    <lineage>
        <taxon>Bacteria</taxon>
        <taxon>Bacillati</taxon>
        <taxon>Bacillota</taxon>
        <taxon>Clostridia</taxon>
        <taxon>Lachnospirales</taxon>
        <taxon>Lachnospiraceae</taxon>
        <taxon>Variimorphobacter</taxon>
    </lineage>
</organism>
<dbReference type="EMBL" id="JACEGA010000001">
    <property type="protein sequence ID" value="MBB2182058.1"/>
    <property type="molecule type" value="Genomic_DNA"/>
</dbReference>
<comment type="function">
    <text evidence="1">Transcriptional repressor of xylose-utilizing enzymes.</text>
</comment>
<protein>
    <submittedName>
        <fullName evidence="4">ROK family transcriptional regulator</fullName>
    </submittedName>
</protein>
<gene>
    <name evidence="4" type="ORF">H0486_04120</name>
</gene>
<keyword evidence="3" id="KW-0859">Xylose metabolism</keyword>
<proteinExistence type="inferred from homology"/>
<comment type="caution">
    <text evidence="4">The sequence shown here is derived from an EMBL/GenBank/DDBJ whole genome shotgun (WGS) entry which is preliminary data.</text>
</comment>
<evidence type="ECO:0000256" key="2">
    <source>
        <dbReference type="ARBA" id="ARBA00006479"/>
    </source>
</evidence>
<comment type="similarity">
    <text evidence="2">Belongs to the ROK (NagC/XylR) family.</text>
</comment>
<sequence>MVTGSKELIRDINTNLVLETIINHSVISRAAIAKYLGLTKATISAIVQELINRKLVIEIGSDDTSLGRKPILLSLNKKAGYVICIDIGVDTISALVSDLIGEDCSLKQIKTPKSTGNIVNVLIQLVKSMRLPEDTPYGLVGITLGIHGVIANNQVSFAPYYNLSGINLAEELEQHFNTPVYLENEANLSVIGEKTFQYDYSNMANISVHSGIGLGIIVNHQLYTGYNGRAGEFGHTIIEIDGKQCPCGNKGCLEQYVSERTLLNEFAAKKNMEEVDFEQFKKAYEQKDPDAIDIMNKFVKYMSVGINNILNAYNPDIVIINSSFTIHFPHITEQIEASLNSKMNSYQHIVPSALQDTSILLGGICVAIKGFLGIEMLKLNQIRTKA</sequence>
<dbReference type="InterPro" id="IPR043129">
    <property type="entry name" value="ATPase_NBD"/>
</dbReference>
<dbReference type="SUPFAM" id="SSF53067">
    <property type="entry name" value="Actin-like ATPase domain"/>
    <property type="match status" value="1"/>
</dbReference>
<dbReference type="PANTHER" id="PTHR18964:SF149">
    <property type="entry name" value="BIFUNCTIONAL UDP-N-ACETYLGLUCOSAMINE 2-EPIMERASE_N-ACETYLMANNOSAMINE KINASE"/>
    <property type="match status" value="1"/>
</dbReference>
<dbReference type="PANTHER" id="PTHR18964">
    <property type="entry name" value="ROK (REPRESSOR, ORF, KINASE) FAMILY"/>
    <property type="match status" value="1"/>
</dbReference>
<accession>A0A839JXV2</accession>
<dbReference type="SUPFAM" id="SSF46785">
    <property type="entry name" value="Winged helix' DNA-binding domain"/>
    <property type="match status" value="1"/>
</dbReference>
<dbReference type="PROSITE" id="PS01125">
    <property type="entry name" value="ROK"/>
    <property type="match status" value="1"/>
</dbReference>
<evidence type="ECO:0000313" key="5">
    <source>
        <dbReference type="Proteomes" id="UP000574276"/>
    </source>
</evidence>
<dbReference type="Pfam" id="PF00480">
    <property type="entry name" value="ROK"/>
    <property type="match status" value="1"/>
</dbReference>
<dbReference type="Gene3D" id="3.30.420.40">
    <property type="match status" value="2"/>
</dbReference>
<dbReference type="InterPro" id="IPR000600">
    <property type="entry name" value="ROK"/>
</dbReference>
<keyword evidence="3" id="KW-0119">Carbohydrate metabolism</keyword>
<dbReference type="RefSeq" id="WP_228351791.1">
    <property type="nucleotide sequence ID" value="NZ_JACEGA010000001.1"/>
</dbReference>
<dbReference type="Gene3D" id="1.10.10.10">
    <property type="entry name" value="Winged helix-like DNA-binding domain superfamily/Winged helix DNA-binding domain"/>
    <property type="match status" value="1"/>
</dbReference>
<dbReference type="InterPro" id="IPR036390">
    <property type="entry name" value="WH_DNA-bd_sf"/>
</dbReference>
<dbReference type="InterPro" id="IPR049874">
    <property type="entry name" value="ROK_cs"/>
</dbReference>
<dbReference type="GO" id="GO:0042732">
    <property type="term" value="P:D-xylose metabolic process"/>
    <property type="evidence" value="ECO:0007669"/>
    <property type="project" value="UniProtKB-KW"/>
</dbReference>
<dbReference type="AlphaFoldDB" id="A0A839JXV2"/>
<evidence type="ECO:0000256" key="3">
    <source>
        <dbReference type="ARBA" id="ARBA00022629"/>
    </source>
</evidence>
<evidence type="ECO:0000313" key="4">
    <source>
        <dbReference type="EMBL" id="MBB2182058.1"/>
    </source>
</evidence>
<evidence type="ECO:0000256" key="1">
    <source>
        <dbReference type="ARBA" id="ARBA00002486"/>
    </source>
</evidence>